<dbReference type="Gene3D" id="3.30.9.20">
    <property type="match status" value="1"/>
</dbReference>
<dbReference type="Gene3D" id="3.50.50.60">
    <property type="entry name" value="FAD/NAD(P)-binding domain"/>
    <property type="match status" value="1"/>
</dbReference>
<dbReference type="EMBL" id="FNBE01000001">
    <property type="protein sequence ID" value="SDE61080.1"/>
    <property type="molecule type" value="Genomic_DNA"/>
</dbReference>
<evidence type="ECO:0000313" key="4">
    <source>
        <dbReference type="EMBL" id="SDE61080.1"/>
    </source>
</evidence>
<dbReference type="Proteomes" id="UP000198967">
    <property type="component" value="Unassembled WGS sequence"/>
</dbReference>
<dbReference type="InterPro" id="IPR050631">
    <property type="entry name" value="PheA/TfdB_FAD_monoxygenase"/>
</dbReference>
<dbReference type="GO" id="GO:0016491">
    <property type="term" value="F:oxidoreductase activity"/>
    <property type="evidence" value="ECO:0007669"/>
    <property type="project" value="UniProtKB-KW"/>
</dbReference>
<evidence type="ECO:0000313" key="5">
    <source>
        <dbReference type="Proteomes" id="UP000198967"/>
    </source>
</evidence>
<gene>
    <name evidence="4" type="ORF">SAMN05216377_101327</name>
</gene>
<dbReference type="STRING" id="366584.SAMN05216377_101327"/>
<dbReference type="PRINTS" id="PR00420">
    <property type="entry name" value="RNGMNOXGNASE"/>
</dbReference>
<dbReference type="GO" id="GO:0071949">
    <property type="term" value="F:FAD binding"/>
    <property type="evidence" value="ECO:0007669"/>
    <property type="project" value="InterPro"/>
</dbReference>
<sequence length="415" mass="45351">MRKVLCIGGGPAGLAAAMLLKRDDPTLEVEVRERHAPGATHGWGITFGEDLLDDLHRLDPDGGRAVRAAAILWRDQVVRIGGRAPVHIGGKYGFSMGRAALLDILVRRAEDAGVKIVWDTPVEPEGVGEEADLVLAADGAGSRVRAAYGDGVDHPHGFDTAIETGRNRYIWLGTERYLPRFTFAFERVTWATGSGWIWFYAYPSTGGTSTCIVECSPEVFEGLALGSDVNADLRRLEEIFAGPLGGAALLRPPGAVGSTGTAEPWLRFRHLRSRSWVSGNVVLAGDAAHTTHFGIGSGTVLAVQDAVRLAESLHLFPDDLAGGLAAYDALRRAEVGRVQAQALRNMHWFEDVGCHLDEQDPVRFAYTLLDRRGDHPEAWRFQLHRATQFEPLRKVRQGMTTLRRTARAAKRERVG</sequence>
<accession>A0A1G7EBT2</accession>
<protein>
    <submittedName>
        <fullName evidence="4">2-polyprenyl-6-methoxyphenol hydroxylase</fullName>
    </submittedName>
</protein>
<keyword evidence="5" id="KW-1185">Reference proteome</keyword>
<dbReference type="OrthoDB" id="3169239at2"/>
<name>A0A1G7EBT2_PSEOR</name>
<dbReference type="InterPro" id="IPR002938">
    <property type="entry name" value="FAD-bd"/>
</dbReference>
<dbReference type="InterPro" id="IPR036188">
    <property type="entry name" value="FAD/NAD-bd_sf"/>
</dbReference>
<keyword evidence="1" id="KW-0560">Oxidoreductase</keyword>
<evidence type="ECO:0000256" key="2">
    <source>
        <dbReference type="ARBA" id="ARBA00023027"/>
    </source>
</evidence>
<evidence type="ECO:0000259" key="3">
    <source>
        <dbReference type="Pfam" id="PF01494"/>
    </source>
</evidence>
<feature type="domain" description="FAD-binding" evidence="3">
    <location>
        <begin position="269"/>
        <end position="334"/>
    </location>
</feature>
<dbReference type="SUPFAM" id="SSF51905">
    <property type="entry name" value="FAD/NAD(P)-binding domain"/>
    <property type="match status" value="1"/>
</dbReference>
<dbReference type="PANTHER" id="PTHR43476">
    <property type="entry name" value="3-(3-HYDROXY-PHENYL)PROPIONATE/3-HYDROXYCINNAMIC ACID HYDROXYLASE"/>
    <property type="match status" value="1"/>
</dbReference>
<evidence type="ECO:0000256" key="1">
    <source>
        <dbReference type="ARBA" id="ARBA00023002"/>
    </source>
</evidence>
<proteinExistence type="predicted"/>
<dbReference type="PANTHER" id="PTHR43476:SF4">
    <property type="entry name" value="BLR0106 PROTEIN"/>
    <property type="match status" value="1"/>
</dbReference>
<dbReference type="AlphaFoldDB" id="A0A1G7EBT2"/>
<dbReference type="RefSeq" id="WP_093075440.1">
    <property type="nucleotide sequence ID" value="NZ_FNBE01000001.1"/>
</dbReference>
<dbReference type="Pfam" id="PF01494">
    <property type="entry name" value="FAD_binding_3"/>
    <property type="match status" value="1"/>
</dbReference>
<organism evidence="4 5">
    <name type="scientific">Pseudonocardia oroxyli</name>
    <dbReference type="NCBI Taxonomy" id="366584"/>
    <lineage>
        <taxon>Bacteria</taxon>
        <taxon>Bacillati</taxon>
        <taxon>Actinomycetota</taxon>
        <taxon>Actinomycetes</taxon>
        <taxon>Pseudonocardiales</taxon>
        <taxon>Pseudonocardiaceae</taxon>
        <taxon>Pseudonocardia</taxon>
    </lineage>
</organism>
<keyword evidence="2" id="KW-0520">NAD</keyword>
<reference evidence="4 5" key="1">
    <citation type="submission" date="2016-10" db="EMBL/GenBank/DDBJ databases">
        <authorList>
            <person name="de Groot N.N."/>
        </authorList>
    </citation>
    <scope>NUCLEOTIDE SEQUENCE [LARGE SCALE GENOMIC DNA]</scope>
    <source>
        <strain evidence="4 5">CGMCC 4.3143</strain>
    </source>
</reference>